<feature type="region of interest" description="Disordered" evidence="1">
    <location>
        <begin position="276"/>
        <end position="299"/>
    </location>
</feature>
<evidence type="ECO:0000256" key="1">
    <source>
        <dbReference type="SAM" id="MobiDB-lite"/>
    </source>
</evidence>
<feature type="chain" id="PRO_5018620561" evidence="3">
    <location>
        <begin position="23"/>
        <end position="299"/>
    </location>
</feature>
<evidence type="ECO:0000256" key="2">
    <source>
        <dbReference type="SAM" id="Phobius"/>
    </source>
</evidence>
<dbReference type="Ensembl" id="ENSMALT00000017978.1">
    <property type="protein sequence ID" value="ENSMALP00000017631.1"/>
    <property type="gene ID" value="ENSMALG00000012290.1"/>
</dbReference>
<proteinExistence type="predicted"/>
<keyword evidence="2" id="KW-1133">Transmembrane helix</keyword>
<feature type="compositionally biased region" description="Low complexity" evidence="1">
    <location>
        <begin position="62"/>
        <end position="82"/>
    </location>
</feature>
<keyword evidence="2" id="KW-0812">Transmembrane</keyword>
<feature type="signal peptide" evidence="3">
    <location>
        <begin position="1"/>
        <end position="22"/>
    </location>
</feature>
<name>A0A3Q3QQD6_MONAL</name>
<evidence type="ECO:0000313" key="5">
    <source>
        <dbReference type="Proteomes" id="UP000261600"/>
    </source>
</evidence>
<organism evidence="4 5">
    <name type="scientific">Monopterus albus</name>
    <name type="common">Swamp eel</name>
    <dbReference type="NCBI Taxonomy" id="43700"/>
    <lineage>
        <taxon>Eukaryota</taxon>
        <taxon>Metazoa</taxon>
        <taxon>Chordata</taxon>
        <taxon>Craniata</taxon>
        <taxon>Vertebrata</taxon>
        <taxon>Euteleostomi</taxon>
        <taxon>Actinopterygii</taxon>
        <taxon>Neopterygii</taxon>
        <taxon>Teleostei</taxon>
        <taxon>Neoteleostei</taxon>
        <taxon>Acanthomorphata</taxon>
        <taxon>Anabantaria</taxon>
        <taxon>Synbranchiformes</taxon>
        <taxon>Synbranchidae</taxon>
        <taxon>Monopterus</taxon>
    </lineage>
</organism>
<keyword evidence="2" id="KW-0472">Membrane</keyword>
<sequence length="299" mass="31772">MDIILASLACVLLAISFTTVQGQTNVTTSPGLNFTHVTTVVTSSNSTENPNMTEGTVTFKSTTQNNETTSQSPPSQSTTSVTALTNGTSTTSVTALTNSTSSTTVTALTNSTSVMTTTPGNHTPTFTALTTPAIETTAGYTSTPDTTVITISKSPPTASTSSDSEDRTTQGLGLNISEKNLTIVFSVILGVFAVVLVVFMFHRCKQKVQYLHQPLHNNGDTGRSFPFIIYDDTLVISGGLYDGHPIYDNVPTAPADQSQFRLELSLIRFLPSDQSAPSVGFPNSKAKCSQRTSQHTLFH</sequence>
<dbReference type="Proteomes" id="UP000261600">
    <property type="component" value="Unplaced"/>
</dbReference>
<dbReference type="AlphaFoldDB" id="A0A3Q3QQD6"/>
<keyword evidence="3" id="KW-0732">Signal</keyword>
<feature type="compositionally biased region" description="Polar residues" evidence="1">
    <location>
        <begin position="286"/>
        <end position="299"/>
    </location>
</feature>
<evidence type="ECO:0000256" key="3">
    <source>
        <dbReference type="SAM" id="SignalP"/>
    </source>
</evidence>
<dbReference type="STRING" id="43700.ENSMALP00000017631"/>
<feature type="transmembrane region" description="Helical" evidence="2">
    <location>
        <begin position="181"/>
        <end position="201"/>
    </location>
</feature>
<evidence type="ECO:0000313" key="4">
    <source>
        <dbReference type="Ensembl" id="ENSMALP00000017631.1"/>
    </source>
</evidence>
<reference evidence="4" key="1">
    <citation type="submission" date="2025-08" db="UniProtKB">
        <authorList>
            <consortium name="Ensembl"/>
        </authorList>
    </citation>
    <scope>IDENTIFICATION</scope>
</reference>
<accession>A0A3Q3QQD6</accession>
<keyword evidence="5" id="KW-1185">Reference proteome</keyword>
<protein>
    <submittedName>
        <fullName evidence="4">Uncharacterized protein</fullName>
    </submittedName>
</protein>
<feature type="region of interest" description="Disordered" evidence="1">
    <location>
        <begin position="62"/>
        <end position="83"/>
    </location>
</feature>
<reference evidence="4" key="2">
    <citation type="submission" date="2025-09" db="UniProtKB">
        <authorList>
            <consortium name="Ensembl"/>
        </authorList>
    </citation>
    <scope>IDENTIFICATION</scope>
</reference>